<proteinExistence type="predicted"/>
<organism evidence="1 2">
    <name type="scientific">Ochrobactrum chromiisoli</name>
    <dbReference type="NCBI Taxonomy" id="2993941"/>
    <lineage>
        <taxon>Bacteria</taxon>
        <taxon>Pseudomonadati</taxon>
        <taxon>Pseudomonadota</taxon>
        <taxon>Alphaproteobacteria</taxon>
        <taxon>Hyphomicrobiales</taxon>
        <taxon>Brucellaceae</taxon>
        <taxon>Brucella/Ochrobactrum group</taxon>
        <taxon>Ochrobactrum</taxon>
    </lineage>
</organism>
<dbReference type="EMBL" id="JAPHAV010000024">
    <property type="protein sequence ID" value="MCX2699291.1"/>
    <property type="molecule type" value="Genomic_DNA"/>
</dbReference>
<dbReference type="SUPFAM" id="SSF47413">
    <property type="entry name" value="lambda repressor-like DNA-binding domains"/>
    <property type="match status" value="1"/>
</dbReference>
<gene>
    <name evidence="1" type="ORF">OPR82_21540</name>
</gene>
<accession>A0ABT3QUI7</accession>
<dbReference type="InterPro" id="IPR010982">
    <property type="entry name" value="Lambda_DNA-bd_dom_sf"/>
</dbReference>
<sequence length="114" mass="12932">MSKAGNRLLDAAREVSAIARGELKPAHIHIPADVDVKGIRTGLGLSQDAFAFEFCFSVHQIRDWEQNRSRPLDSNRAYLLMIERHPDVMRQMLEDLRKDMAEASPPDEKMAACR</sequence>
<protein>
    <submittedName>
        <fullName evidence="1">Transcriptional regulator</fullName>
    </submittedName>
</protein>
<dbReference type="Gene3D" id="1.10.260.40">
    <property type="entry name" value="lambda repressor-like DNA-binding domains"/>
    <property type="match status" value="1"/>
</dbReference>
<keyword evidence="2" id="KW-1185">Reference proteome</keyword>
<evidence type="ECO:0000313" key="2">
    <source>
        <dbReference type="Proteomes" id="UP001301216"/>
    </source>
</evidence>
<name>A0ABT3QUI7_9HYPH</name>
<dbReference type="Proteomes" id="UP001301216">
    <property type="component" value="Unassembled WGS sequence"/>
</dbReference>
<reference evidence="1 2" key="1">
    <citation type="submission" date="2022-11" db="EMBL/GenBank/DDBJ databases">
        <title>Brucella sp. YY2X, whole genome shotgun sequencing project.</title>
        <authorList>
            <person name="Yang Y."/>
        </authorList>
    </citation>
    <scope>NUCLEOTIDE SEQUENCE [LARGE SCALE GENOMIC DNA]</scope>
    <source>
        <strain evidence="1 2">YY2X</strain>
    </source>
</reference>
<evidence type="ECO:0000313" key="1">
    <source>
        <dbReference type="EMBL" id="MCX2699291.1"/>
    </source>
</evidence>
<dbReference type="RefSeq" id="WP_265987024.1">
    <property type="nucleotide sequence ID" value="NZ_JAPHAV010000024.1"/>
</dbReference>
<comment type="caution">
    <text evidence="1">The sequence shown here is derived from an EMBL/GenBank/DDBJ whole genome shotgun (WGS) entry which is preliminary data.</text>
</comment>